<proteinExistence type="predicted"/>
<gene>
    <name evidence="1" type="ORF">SAMN05444266_104355</name>
</gene>
<evidence type="ECO:0000313" key="2">
    <source>
        <dbReference type="Proteomes" id="UP000184420"/>
    </source>
</evidence>
<name>A0A1M7CKN1_9BACT</name>
<keyword evidence="2" id="KW-1185">Reference proteome</keyword>
<protein>
    <submittedName>
        <fullName evidence="1">Uncharacterized protein</fullName>
    </submittedName>
</protein>
<dbReference type="EMBL" id="FRBL01000004">
    <property type="protein sequence ID" value="SHL67389.1"/>
    <property type="molecule type" value="Genomic_DNA"/>
</dbReference>
<organism evidence="1 2">
    <name type="scientific">Chitinophaga jiangningensis</name>
    <dbReference type="NCBI Taxonomy" id="1419482"/>
    <lineage>
        <taxon>Bacteria</taxon>
        <taxon>Pseudomonadati</taxon>
        <taxon>Bacteroidota</taxon>
        <taxon>Chitinophagia</taxon>
        <taxon>Chitinophagales</taxon>
        <taxon>Chitinophagaceae</taxon>
        <taxon>Chitinophaga</taxon>
    </lineage>
</organism>
<reference evidence="1 2" key="1">
    <citation type="submission" date="2016-11" db="EMBL/GenBank/DDBJ databases">
        <authorList>
            <person name="Jaros S."/>
            <person name="Januszkiewicz K."/>
            <person name="Wedrychowicz H."/>
        </authorList>
    </citation>
    <scope>NUCLEOTIDE SEQUENCE [LARGE SCALE GENOMIC DNA]</scope>
    <source>
        <strain evidence="1 2">DSM 27406</strain>
    </source>
</reference>
<accession>A0A1M7CKN1</accession>
<dbReference type="Proteomes" id="UP000184420">
    <property type="component" value="Unassembled WGS sequence"/>
</dbReference>
<dbReference type="STRING" id="1419482.SAMN05444266_104355"/>
<dbReference type="AlphaFoldDB" id="A0A1M7CKN1"/>
<evidence type="ECO:0000313" key="1">
    <source>
        <dbReference type="EMBL" id="SHL67389.1"/>
    </source>
</evidence>
<sequence>MTHVLTLQNHCLLTYWQFVNTALVLQKISFFHFLPISFAFENGLQSLLVRHAIGANGCTFKIIGV</sequence>